<reference evidence="2 3" key="3">
    <citation type="submission" date="2019-11" db="EMBL/GenBank/DDBJ databases">
        <title>A de novo genome assembly of a pear dwarfing rootstock.</title>
        <authorList>
            <person name="Wang F."/>
            <person name="Wang J."/>
            <person name="Li S."/>
            <person name="Zhang Y."/>
            <person name="Fang M."/>
            <person name="Ma L."/>
            <person name="Zhao Y."/>
            <person name="Jiang S."/>
        </authorList>
    </citation>
    <scope>NUCLEOTIDE SEQUENCE [LARGE SCALE GENOMIC DNA]</scope>
    <source>
        <strain evidence="2">S2</strain>
        <tissue evidence="2">Leaf</tissue>
    </source>
</reference>
<name>A0A5N5FFH9_9ROSA</name>
<dbReference type="InterPro" id="IPR000246">
    <property type="entry name" value="Peptidase_T2"/>
</dbReference>
<organism evidence="2 3">
    <name type="scientific">Pyrus ussuriensis x Pyrus communis</name>
    <dbReference type="NCBI Taxonomy" id="2448454"/>
    <lineage>
        <taxon>Eukaryota</taxon>
        <taxon>Viridiplantae</taxon>
        <taxon>Streptophyta</taxon>
        <taxon>Embryophyta</taxon>
        <taxon>Tracheophyta</taxon>
        <taxon>Spermatophyta</taxon>
        <taxon>Magnoliopsida</taxon>
        <taxon>eudicotyledons</taxon>
        <taxon>Gunneridae</taxon>
        <taxon>Pentapetalae</taxon>
        <taxon>rosids</taxon>
        <taxon>fabids</taxon>
        <taxon>Rosales</taxon>
        <taxon>Rosaceae</taxon>
        <taxon>Amygdaloideae</taxon>
        <taxon>Maleae</taxon>
        <taxon>Pyrus</taxon>
    </lineage>
</organism>
<accession>A0A5N5FFH9</accession>
<reference evidence="3" key="2">
    <citation type="submission" date="2019-10" db="EMBL/GenBank/DDBJ databases">
        <title>A de novo genome assembly of a pear dwarfing rootstock.</title>
        <authorList>
            <person name="Wang F."/>
            <person name="Wang J."/>
            <person name="Li S."/>
            <person name="Zhang Y."/>
            <person name="Fang M."/>
            <person name="Ma L."/>
            <person name="Zhao Y."/>
            <person name="Jiang S."/>
        </authorList>
    </citation>
    <scope>NUCLEOTIDE SEQUENCE [LARGE SCALE GENOMIC DNA]</scope>
</reference>
<evidence type="ECO:0000313" key="2">
    <source>
        <dbReference type="EMBL" id="KAB2599992.1"/>
    </source>
</evidence>
<dbReference type="OrthoDB" id="2262349at2759"/>
<proteinExistence type="predicted"/>
<evidence type="ECO:0000256" key="1">
    <source>
        <dbReference type="ARBA" id="ARBA00011601"/>
    </source>
</evidence>
<dbReference type="GO" id="GO:0016787">
    <property type="term" value="F:hydrolase activity"/>
    <property type="evidence" value="ECO:0007669"/>
    <property type="project" value="InterPro"/>
</dbReference>
<comment type="subunit">
    <text evidence="1">Heterotetramer of two alpha and two beta chains arranged as a dimer of alpha/beta heterodimers.</text>
</comment>
<evidence type="ECO:0000313" key="3">
    <source>
        <dbReference type="Proteomes" id="UP000327157"/>
    </source>
</evidence>
<dbReference type="EMBL" id="SMOL01000753">
    <property type="protein sequence ID" value="KAB2599992.1"/>
    <property type="molecule type" value="Genomic_DNA"/>
</dbReference>
<reference evidence="2 3" key="1">
    <citation type="submission" date="2019-09" db="EMBL/GenBank/DDBJ databases">
        <authorList>
            <person name="Ou C."/>
        </authorList>
    </citation>
    <scope>NUCLEOTIDE SEQUENCE [LARGE SCALE GENOMIC DNA]</scope>
    <source>
        <strain evidence="2">S2</strain>
        <tissue evidence="2">Leaf</tissue>
    </source>
</reference>
<keyword evidence="3" id="KW-1185">Reference proteome</keyword>
<dbReference type="InterPro" id="IPR029055">
    <property type="entry name" value="Ntn_hydrolases_N"/>
</dbReference>
<dbReference type="Proteomes" id="UP000327157">
    <property type="component" value="Chromosome 13"/>
</dbReference>
<comment type="caution">
    <text evidence="2">The sequence shown here is derived from an EMBL/GenBank/DDBJ whole genome shotgun (WGS) entry which is preliminary data.</text>
</comment>
<dbReference type="Pfam" id="PF01112">
    <property type="entry name" value="Asparaginase_2"/>
    <property type="match status" value="1"/>
</dbReference>
<gene>
    <name evidence="2" type="ORF">D8674_010263</name>
</gene>
<sequence>MFSGHRLQSFEFRAVPFLEAVRASWRAVDNGFSVMDSVVEDCPTCEEIRCDGTDVIGTIGLSGSSDENGETTFDALVMDGVSSIHVTHVINKKQVSIILFLLLL</sequence>
<dbReference type="AlphaFoldDB" id="A0A5N5FFH9"/>
<protein>
    <submittedName>
        <fullName evidence="2">Isoaspartyl peptidase/L-asparaginase 3</fullName>
    </submittedName>
</protein>
<dbReference type="SUPFAM" id="SSF56235">
    <property type="entry name" value="N-terminal nucleophile aminohydrolases (Ntn hydrolases)"/>
    <property type="match status" value="1"/>
</dbReference>